<accession>A0A1Q8QWR4</accession>
<keyword evidence="2" id="KW-1185">Reference proteome</keyword>
<evidence type="ECO:0000313" key="2">
    <source>
        <dbReference type="Proteomes" id="UP000186102"/>
    </source>
</evidence>
<dbReference type="OrthoDB" id="1730086at2"/>
<dbReference type="EMBL" id="MLBF01000014">
    <property type="protein sequence ID" value="OLN31773.1"/>
    <property type="molecule type" value="Genomic_DNA"/>
</dbReference>
<evidence type="ECO:0000313" key="1">
    <source>
        <dbReference type="EMBL" id="OLN31773.1"/>
    </source>
</evidence>
<dbReference type="Proteomes" id="UP000186102">
    <property type="component" value="Unassembled WGS sequence"/>
</dbReference>
<sequence>MGNSEIPYQHKDIIFKSLTEIFADRVLNFYDINTAPIVRAEPANLPTIMVQEKTMDFVFYLADDSYLHLEFQSTQGPEELERFLEYDIALYRKRKKTIHTYVVYGSGISGAQEVLNCGSIEYRAKGIYMDRYNGDSIFSDLEQKILRGSRLNELEQMQLAFLPLMKSMHSKPERALETIELAGMIRDEAQKTFLTGCVIAISDNFIDREYTRKIMEVLMMSKVLRALEEEAKDMGRMEGRMEGRVEGRMEGLAAMRIAAKKLRLKGMSVKEIEEITGLSSEEIQKLDDLN</sequence>
<protein>
    <recommendedName>
        <fullName evidence="3">Transposase (putative) YhgA-like domain-containing protein</fullName>
    </recommendedName>
</protein>
<comment type="caution">
    <text evidence="1">The sequence shown here is derived from an EMBL/GenBank/DDBJ whole genome shotgun (WGS) entry which is preliminary data.</text>
</comment>
<dbReference type="STRING" id="1888891.DSOL_2269"/>
<proteinExistence type="predicted"/>
<dbReference type="AlphaFoldDB" id="A0A1Q8QWR4"/>
<dbReference type="RefSeq" id="WP_075364898.1">
    <property type="nucleotide sequence ID" value="NZ_MLBF01000014.1"/>
</dbReference>
<name>A0A1Q8QWR4_9FIRM</name>
<gene>
    <name evidence="1" type="ORF">DSOL_2269</name>
</gene>
<reference evidence="1 2" key="1">
    <citation type="submission" date="2016-09" db="EMBL/GenBank/DDBJ databases">
        <title>Complete genome of Desulfosporosinus sp. OL.</title>
        <authorList>
            <person name="Mardanov A."/>
            <person name="Beletsky A."/>
            <person name="Panova A."/>
            <person name="Karnachuk O."/>
            <person name="Ravin N."/>
        </authorList>
    </citation>
    <scope>NUCLEOTIDE SEQUENCE [LARGE SCALE GENOMIC DNA]</scope>
    <source>
        <strain evidence="1 2">OL</strain>
    </source>
</reference>
<evidence type="ECO:0008006" key="3">
    <source>
        <dbReference type="Google" id="ProtNLM"/>
    </source>
</evidence>
<organism evidence="1 2">
    <name type="scientific">Desulfosporosinus metallidurans</name>
    <dbReference type="NCBI Taxonomy" id="1888891"/>
    <lineage>
        <taxon>Bacteria</taxon>
        <taxon>Bacillati</taxon>
        <taxon>Bacillota</taxon>
        <taxon>Clostridia</taxon>
        <taxon>Eubacteriales</taxon>
        <taxon>Desulfitobacteriaceae</taxon>
        <taxon>Desulfosporosinus</taxon>
    </lineage>
</organism>